<protein>
    <submittedName>
        <fullName evidence="4">DUF2231 domain-containing protein</fullName>
    </submittedName>
</protein>
<evidence type="ECO:0000259" key="3">
    <source>
        <dbReference type="Pfam" id="PF09990"/>
    </source>
</evidence>
<dbReference type="Pfam" id="PF09990">
    <property type="entry name" value="DUF2231"/>
    <property type="match status" value="1"/>
</dbReference>
<reference evidence="4 5" key="1">
    <citation type="submission" date="2021-08" db="EMBL/GenBank/DDBJ databases">
        <title>Devosia salina sp. nov., isolated from the South China Sea sediment.</title>
        <authorList>
            <person name="Zhou Z."/>
        </authorList>
    </citation>
    <scope>NUCLEOTIDE SEQUENCE [LARGE SCALE GENOMIC DNA]</scope>
    <source>
        <strain evidence="4 5">SCS-3</strain>
    </source>
</reference>
<evidence type="ECO:0000256" key="1">
    <source>
        <dbReference type="SAM" id="MobiDB-lite"/>
    </source>
</evidence>
<evidence type="ECO:0000313" key="5">
    <source>
        <dbReference type="Proteomes" id="UP000825799"/>
    </source>
</evidence>
<dbReference type="InterPro" id="IPR019251">
    <property type="entry name" value="DUF2231_TM"/>
</dbReference>
<feature type="region of interest" description="Disordered" evidence="1">
    <location>
        <begin position="1"/>
        <end position="28"/>
    </location>
</feature>
<evidence type="ECO:0000256" key="2">
    <source>
        <dbReference type="SAM" id="Phobius"/>
    </source>
</evidence>
<evidence type="ECO:0000313" key="4">
    <source>
        <dbReference type="EMBL" id="QYO77728.1"/>
    </source>
</evidence>
<feature type="transmembrane region" description="Helical" evidence="2">
    <location>
        <begin position="86"/>
        <end position="107"/>
    </location>
</feature>
<organism evidence="4 5">
    <name type="scientific">Devosia salina</name>
    <dbReference type="NCBI Taxonomy" id="2860336"/>
    <lineage>
        <taxon>Bacteria</taxon>
        <taxon>Pseudomonadati</taxon>
        <taxon>Pseudomonadota</taxon>
        <taxon>Alphaproteobacteria</taxon>
        <taxon>Hyphomicrobiales</taxon>
        <taxon>Devosiaceae</taxon>
        <taxon>Devosia</taxon>
    </lineage>
</organism>
<dbReference type="Proteomes" id="UP000825799">
    <property type="component" value="Chromosome"/>
</dbReference>
<keyword evidence="2" id="KW-0472">Membrane</keyword>
<dbReference type="EMBL" id="CP080590">
    <property type="protein sequence ID" value="QYO77728.1"/>
    <property type="molecule type" value="Genomic_DNA"/>
</dbReference>
<feature type="domain" description="DUF2231" evidence="3">
    <location>
        <begin position="47"/>
        <end position="178"/>
    </location>
</feature>
<keyword evidence="5" id="KW-1185">Reference proteome</keyword>
<keyword evidence="2" id="KW-0812">Transmembrane</keyword>
<feature type="compositionally biased region" description="Acidic residues" evidence="1">
    <location>
        <begin position="10"/>
        <end position="19"/>
    </location>
</feature>
<feature type="transmembrane region" description="Helical" evidence="2">
    <location>
        <begin position="146"/>
        <end position="166"/>
    </location>
</feature>
<dbReference type="RefSeq" id="WP_220306182.1">
    <property type="nucleotide sequence ID" value="NZ_CP080590.1"/>
</dbReference>
<feature type="transmembrane region" description="Helical" evidence="2">
    <location>
        <begin position="119"/>
        <end position="140"/>
    </location>
</feature>
<proteinExistence type="predicted"/>
<sequence length="185" mass="19786">MSDDTRRAEEDEIAQEEAPPEIRADHPNPRIREVAEQDTGSAIAVAGHPIHAMMVHFPIAFIIATLGIDIFYWYTADQFWVAVGTWSAGAAFAFGVFAALAGTLELLAVPGIRVRVASWNHAVAAMVLLAIAAANAGLRINFPEQILPAGLMLSVLASMATAFASWHGGKLVFDHGVGLIISTRQ</sequence>
<gene>
    <name evidence="4" type="ORF">K1X15_03930</name>
</gene>
<keyword evidence="2" id="KW-1133">Transmembrane helix</keyword>
<accession>A0ABX8WG41</accession>
<name>A0ABX8WG41_9HYPH</name>
<feature type="transmembrane region" description="Helical" evidence="2">
    <location>
        <begin position="55"/>
        <end position="74"/>
    </location>
</feature>